<dbReference type="InterPro" id="IPR020845">
    <property type="entry name" value="AMP-binding_CS"/>
</dbReference>
<dbReference type="Pfam" id="PF16177">
    <property type="entry name" value="ACAS_N"/>
    <property type="match status" value="1"/>
</dbReference>
<dbReference type="GeneID" id="35602267"/>
<reference evidence="4 5" key="1">
    <citation type="submission" date="2016-03" db="EMBL/GenBank/DDBJ databases">
        <authorList>
            <person name="Ploux O."/>
        </authorList>
    </citation>
    <scope>NUCLEOTIDE SEQUENCE [LARGE SCALE GENOMIC DNA]</scope>
    <source>
        <strain evidence="4 5">URUG2</strain>
    </source>
</reference>
<dbReference type="RefSeq" id="XP_023628173.1">
    <property type="nucleotide sequence ID" value="XM_023772405.1"/>
</dbReference>
<accession>A0A2D3VEK7</accession>
<dbReference type="InterPro" id="IPR000873">
    <property type="entry name" value="AMP-dep_synth/lig_dom"/>
</dbReference>
<proteinExistence type="inferred from homology"/>
<dbReference type="PANTHER" id="PTHR42921">
    <property type="entry name" value="ACETOACETYL-COA SYNTHETASE"/>
    <property type="match status" value="1"/>
</dbReference>
<gene>
    <name evidence="4" type="ORF">RCC_07147</name>
</gene>
<dbReference type="PANTHER" id="PTHR42921:SF4">
    <property type="entry name" value="ACETOACETYL-COA SYNTHASE (AFU_ORTHOLOGUE AFUA_8G04770)"/>
    <property type="match status" value="1"/>
</dbReference>
<dbReference type="Gene3D" id="3.30.300.30">
    <property type="match status" value="1"/>
</dbReference>
<dbReference type="Gene3D" id="3.40.50.12780">
    <property type="entry name" value="N-terminal domain of ligase-like"/>
    <property type="match status" value="1"/>
</dbReference>
<sequence>MADMPMPRKLWTPPDPQNSMAYKFMQEVNRKRGTNLQSWQDLHAWSVEQRSAFWEEVFVQQPIIHSGSYSKVVDEDARMDSIPPWFEGVKVNFAETILLDPDPKDPSKGITSRKHDQKVACTEVREGGTEIRDCTWRELRERVAHLSNALRARGVRKGDRVAVVASNSIDTMVVMFATTAVGGIFSSSSTDMGTKGVLDRLKQIKPRYVFVDDWALYNGKTLDLRPKMDEIVEGMEDVSELNGIVSMPRTQGKPIDVSGVKRCETLANFLQAARGDKTLRFDRVEFKDPFLIVYSSGTTGMPKCIVHNVGGVLLNARKEGNLHRDAAETKDMCALQFTTTGWIMYLSSCLNLVNGARVILYDGSPFQPDLVSFLKIVQDLKVTDLGISPRYMQTLATAKPPVLPREVVDLSRLRHVTSTGMVLSEAQFEWFYDQGFPEHVQLDNISGGTDLAACFTMGNRMQPVYCGGTVSPALGMKVEAYDQTVEGGKGVKGRPLPIGESGEMVCTRGFPTQPARFWGDTNGEKYFKSYFERFDNVWTHGDFISIHPKTGGVYLHGRADGVLNPSGVRFGSAEIYNVIDLNFPDDVQDSICVGQRRPQDMDESVMLFLLMKPGKKFTAELVKKVKDAVARDCGRRYVPKYIFETPEIPTTINLKKVELPIKQIVSGKTIKPSDTLANKECLNFYYQFARVEELVEPKSKL</sequence>
<evidence type="ECO:0000313" key="4">
    <source>
        <dbReference type="EMBL" id="CZT21284.1"/>
    </source>
</evidence>
<name>A0A2D3VEK7_9PEZI</name>
<dbReference type="GO" id="GO:0006629">
    <property type="term" value="P:lipid metabolic process"/>
    <property type="evidence" value="ECO:0007669"/>
    <property type="project" value="InterPro"/>
</dbReference>
<dbReference type="InterPro" id="IPR042099">
    <property type="entry name" value="ANL_N_sf"/>
</dbReference>
<dbReference type="AlphaFoldDB" id="A0A2D3VEK7"/>
<dbReference type="SUPFAM" id="SSF56801">
    <property type="entry name" value="Acetyl-CoA synthetase-like"/>
    <property type="match status" value="1"/>
</dbReference>
<evidence type="ECO:0000259" key="2">
    <source>
        <dbReference type="Pfam" id="PF00501"/>
    </source>
</evidence>
<feature type="domain" description="Acetyl-coenzyme A synthetase N-terminal" evidence="3">
    <location>
        <begin position="40"/>
        <end position="95"/>
    </location>
</feature>
<feature type="domain" description="AMP-dependent synthetase/ligase" evidence="2">
    <location>
        <begin position="113"/>
        <end position="505"/>
    </location>
</feature>
<evidence type="ECO:0000259" key="3">
    <source>
        <dbReference type="Pfam" id="PF16177"/>
    </source>
</evidence>
<dbReference type="PROSITE" id="PS00455">
    <property type="entry name" value="AMP_BINDING"/>
    <property type="match status" value="1"/>
</dbReference>
<dbReference type="STRING" id="112498.A0A2D3VEK7"/>
<evidence type="ECO:0000256" key="1">
    <source>
        <dbReference type="ARBA" id="ARBA00006432"/>
    </source>
</evidence>
<dbReference type="InterPro" id="IPR045851">
    <property type="entry name" value="AMP-bd_C_sf"/>
</dbReference>
<organism evidence="4 5">
    <name type="scientific">Ramularia collo-cygni</name>
    <dbReference type="NCBI Taxonomy" id="112498"/>
    <lineage>
        <taxon>Eukaryota</taxon>
        <taxon>Fungi</taxon>
        <taxon>Dikarya</taxon>
        <taxon>Ascomycota</taxon>
        <taxon>Pezizomycotina</taxon>
        <taxon>Dothideomycetes</taxon>
        <taxon>Dothideomycetidae</taxon>
        <taxon>Mycosphaerellales</taxon>
        <taxon>Mycosphaerellaceae</taxon>
        <taxon>Ramularia</taxon>
    </lineage>
</organism>
<comment type="similarity">
    <text evidence="1">Belongs to the ATP-dependent AMP-binding enzyme family.</text>
</comment>
<protein>
    <submittedName>
        <fullName evidence="4">Probable acyl-CoA synthetase</fullName>
    </submittedName>
</protein>
<dbReference type="OrthoDB" id="10253869at2759"/>
<dbReference type="GO" id="GO:0030729">
    <property type="term" value="F:acetoacetate-CoA ligase activity"/>
    <property type="evidence" value="ECO:0007669"/>
    <property type="project" value="InterPro"/>
</dbReference>
<dbReference type="Proteomes" id="UP000225277">
    <property type="component" value="Unassembled WGS sequence"/>
</dbReference>
<dbReference type="NCBIfam" id="TIGR01217">
    <property type="entry name" value="ac_ac_CoA_syn"/>
    <property type="match status" value="1"/>
</dbReference>
<dbReference type="InterPro" id="IPR032387">
    <property type="entry name" value="ACAS_N"/>
</dbReference>
<evidence type="ECO:0000313" key="5">
    <source>
        <dbReference type="Proteomes" id="UP000225277"/>
    </source>
</evidence>
<keyword evidence="5" id="KW-1185">Reference proteome</keyword>
<dbReference type="EMBL" id="FJUY01000011">
    <property type="protein sequence ID" value="CZT21284.1"/>
    <property type="molecule type" value="Genomic_DNA"/>
</dbReference>
<dbReference type="InterPro" id="IPR005914">
    <property type="entry name" value="Acac_CoA_synth"/>
</dbReference>
<dbReference type="Pfam" id="PF00501">
    <property type="entry name" value="AMP-binding"/>
    <property type="match status" value="1"/>
</dbReference>